<dbReference type="GO" id="GO:0051287">
    <property type="term" value="F:NAD binding"/>
    <property type="evidence" value="ECO:0007669"/>
    <property type="project" value="UniProtKB-ARBA"/>
</dbReference>
<dbReference type="Gene3D" id="3.40.50.10330">
    <property type="entry name" value="Probable inorganic polyphosphate/atp-NAD kinase, domain 1"/>
    <property type="match status" value="1"/>
</dbReference>
<feature type="binding site" evidence="6">
    <location>
        <position position="62"/>
    </location>
    <ligand>
        <name>NAD(+)</name>
        <dbReference type="ChEBI" id="CHEBI:57540"/>
    </ligand>
</feature>
<dbReference type="Gene3D" id="2.60.200.30">
    <property type="entry name" value="Probable inorganic polyphosphate/atp-NAD kinase, domain 2"/>
    <property type="match status" value="1"/>
</dbReference>
<keyword evidence="8" id="KW-1185">Reference proteome</keyword>
<organism evidence="7 8">
    <name type="scientific">Oribacterium asaccharolyticum ACB7</name>
    <dbReference type="NCBI Taxonomy" id="796944"/>
    <lineage>
        <taxon>Bacteria</taxon>
        <taxon>Bacillati</taxon>
        <taxon>Bacillota</taxon>
        <taxon>Clostridia</taxon>
        <taxon>Lachnospirales</taxon>
        <taxon>Lachnospiraceae</taxon>
        <taxon>Oribacterium</taxon>
    </lineage>
</organism>
<keyword evidence="1 6" id="KW-0808">Transferase</keyword>
<dbReference type="GO" id="GO:0005737">
    <property type="term" value="C:cytoplasm"/>
    <property type="evidence" value="ECO:0007669"/>
    <property type="project" value="UniProtKB-SubCell"/>
</dbReference>
<feature type="binding site" evidence="6">
    <location>
        <position position="162"/>
    </location>
    <ligand>
        <name>NAD(+)</name>
        <dbReference type="ChEBI" id="CHEBI:57540"/>
    </ligand>
</feature>
<comment type="subcellular location">
    <subcellularLocation>
        <location evidence="6">Cytoplasm</location>
    </subcellularLocation>
</comment>
<evidence type="ECO:0000313" key="8">
    <source>
        <dbReference type="Proteomes" id="UP000003527"/>
    </source>
</evidence>
<dbReference type="HAMAP" id="MF_00361">
    <property type="entry name" value="NAD_kinase"/>
    <property type="match status" value="1"/>
</dbReference>
<keyword evidence="6" id="KW-0547">Nucleotide-binding</keyword>
<accession>G9WRL9</accession>
<dbReference type="HOGENOM" id="CLU_008831_0_0_9"/>
<evidence type="ECO:0000256" key="4">
    <source>
        <dbReference type="ARBA" id="ARBA00023027"/>
    </source>
</evidence>
<evidence type="ECO:0000256" key="6">
    <source>
        <dbReference type="HAMAP-Rule" id="MF_00361"/>
    </source>
</evidence>
<dbReference type="InterPro" id="IPR017437">
    <property type="entry name" value="ATP-NAD_kinase_PpnK-typ_C"/>
</dbReference>
<dbReference type="PANTHER" id="PTHR20275">
    <property type="entry name" value="NAD KINASE"/>
    <property type="match status" value="1"/>
</dbReference>
<feature type="binding site" evidence="6">
    <location>
        <begin position="173"/>
        <end position="178"/>
    </location>
    <ligand>
        <name>NAD(+)</name>
        <dbReference type="ChEBI" id="CHEBI:57540"/>
    </ligand>
</feature>
<dbReference type="InterPro" id="IPR016064">
    <property type="entry name" value="NAD/diacylglycerol_kinase_sf"/>
</dbReference>
<dbReference type="Proteomes" id="UP000003527">
    <property type="component" value="Unassembled WGS sequence"/>
</dbReference>
<proteinExistence type="inferred from homology"/>
<dbReference type="EC" id="2.7.1.23" evidence="6"/>
<dbReference type="GO" id="GO:0006741">
    <property type="term" value="P:NADP+ biosynthetic process"/>
    <property type="evidence" value="ECO:0007669"/>
    <property type="project" value="UniProtKB-UniRule"/>
</dbReference>
<dbReference type="EMBL" id="AFZD01000004">
    <property type="protein sequence ID" value="EHL13959.1"/>
    <property type="molecule type" value="Genomic_DNA"/>
</dbReference>
<dbReference type="InterPro" id="IPR017438">
    <property type="entry name" value="ATP-NAD_kinase_N"/>
</dbReference>
<keyword evidence="6" id="KW-0067">ATP-binding</keyword>
<reference evidence="7 8" key="1">
    <citation type="submission" date="2011-08" db="EMBL/GenBank/DDBJ databases">
        <title>The Genome Sequence of Oribacterium sp. ACB7.</title>
        <authorList>
            <consortium name="The Broad Institute Genome Sequencing Platform"/>
            <person name="Earl A."/>
            <person name="Ward D."/>
            <person name="Feldgarden M."/>
            <person name="Gevers D."/>
            <person name="Sizova M."/>
            <person name="Hazen A."/>
            <person name="Epstein S."/>
            <person name="Young S.K."/>
            <person name="Zeng Q."/>
            <person name="Gargeya S."/>
            <person name="Fitzgerald M."/>
            <person name="Haas B."/>
            <person name="Abouelleil A."/>
            <person name="Alvarado L."/>
            <person name="Arachchi H.M."/>
            <person name="Berlin A."/>
            <person name="Brown A."/>
            <person name="Chapman S.B."/>
            <person name="Chen Z."/>
            <person name="Dunbar C."/>
            <person name="Freedman E."/>
            <person name="Gearin G."/>
            <person name="Gellesch M."/>
            <person name="Goldberg J."/>
            <person name="Griggs A."/>
            <person name="Gujja S."/>
            <person name="Heiman D."/>
            <person name="Howarth C."/>
            <person name="Larson L."/>
            <person name="Lui A."/>
            <person name="MacDonald P.J.P."/>
            <person name="Montmayeur A."/>
            <person name="Murphy C."/>
            <person name="Neiman D."/>
            <person name="Pearson M."/>
            <person name="Priest M."/>
            <person name="Roberts A."/>
            <person name="Saif S."/>
            <person name="Shea T."/>
            <person name="Shenoy N."/>
            <person name="Sisk P."/>
            <person name="Stolte C."/>
            <person name="Sykes S."/>
            <person name="Wortman J."/>
            <person name="Nusbaum C."/>
            <person name="Birren B."/>
        </authorList>
    </citation>
    <scope>NUCLEOTIDE SEQUENCE [LARGE SCALE GENOMIC DNA]</scope>
    <source>
        <strain evidence="7 8">ACB7</strain>
    </source>
</reference>
<sequence>MNLALIVNQSKEDAESFQKVIVEKLEDLGVHPQLFLNKDFQRNDFNEIDCIITLGGDGTILHTAGVLRGMKVPILGINAGHLGYLTEIRKRREIDEALKRLLAGDYVEDRRSMLLGRVIRGGREIFSRLALNELLISRVRGVSIHHFQVFCDGMEMVHYSSDGIIISTPTGSTAYNLSAGGPIISPEAKVYIMNPICAHSLNARAVVLDDRRVLEIVMEKGDQVLSFDGEEPFELLSGDKVIIEKAEEETVLVKFSRESFLHTLREKMSLV</sequence>
<comment type="caution">
    <text evidence="7">The sequence shown here is derived from an EMBL/GenBank/DDBJ whole genome shotgun (WGS) entry which is preliminary data.</text>
</comment>
<evidence type="ECO:0000256" key="2">
    <source>
        <dbReference type="ARBA" id="ARBA00022777"/>
    </source>
</evidence>
<dbReference type="GO" id="GO:0003951">
    <property type="term" value="F:NAD+ kinase activity"/>
    <property type="evidence" value="ECO:0007669"/>
    <property type="project" value="UniProtKB-UniRule"/>
</dbReference>
<comment type="caution">
    <text evidence="6">Lacks conserved residue(s) required for the propagation of feature annotation.</text>
</comment>
<comment type="cofactor">
    <cofactor evidence="6">
        <name>a divalent metal cation</name>
        <dbReference type="ChEBI" id="CHEBI:60240"/>
    </cofactor>
</comment>
<dbReference type="GO" id="GO:0005524">
    <property type="term" value="F:ATP binding"/>
    <property type="evidence" value="ECO:0007669"/>
    <property type="project" value="UniProtKB-KW"/>
</dbReference>
<dbReference type="SUPFAM" id="SSF111331">
    <property type="entry name" value="NAD kinase/diacylglycerol kinase-like"/>
    <property type="match status" value="1"/>
</dbReference>
<dbReference type="GO" id="GO:0019674">
    <property type="term" value="P:NAD+ metabolic process"/>
    <property type="evidence" value="ECO:0007669"/>
    <property type="project" value="InterPro"/>
</dbReference>
<comment type="catalytic activity">
    <reaction evidence="5 6">
        <text>NAD(+) + ATP = ADP + NADP(+) + H(+)</text>
        <dbReference type="Rhea" id="RHEA:18629"/>
        <dbReference type="ChEBI" id="CHEBI:15378"/>
        <dbReference type="ChEBI" id="CHEBI:30616"/>
        <dbReference type="ChEBI" id="CHEBI:57540"/>
        <dbReference type="ChEBI" id="CHEBI:58349"/>
        <dbReference type="ChEBI" id="CHEBI:456216"/>
        <dbReference type="EC" id="2.7.1.23"/>
    </reaction>
</comment>
<dbReference type="AlphaFoldDB" id="G9WRL9"/>
<feature type="binding site" evidence="6">
    <location>
        <begin position="57"/>
        <end position="58"/>
    </location>
    <ligand>
        <name>NAD(+)</name>
        <dbReference type="ChEBI" id="CHEBI:57540"/>
    </ligand>
</feature>
<comment type="similarity">
    <text evidence="6">Belongs to the NAD kinase family.</text>
</comment>
<keyword evidence="4 6" id="KW-0520">NAD</keyword>
<dbReference type="Pfam" id="PF20143">
    <property type="entry name" value="NAD_kinase_C"/>
    <property type="match status" value="1"/>
</dbReference>
<dbReference type="PATRIC" id="fig|796944.3.peg.246"/>
<feature type="active site" description="Proton acceptor" evidence="6">
    <location>
        <position position="57"/>
    </location>
</feature>
<dbReference type="PANTHER" id="PTHR20275:SF0">
    <property type="entry name" value="NAD KINASE"/>
    <property type="match status" value="1"/>
</dbReference>
<dbReference type="GO" id="GO:0046872">
    <property type="term" value="F:metal ion binding"/>
    <property type="evidence" value="ECO:0007669"/>
    <property type="project" value="UniProtKB-UniRule"/>
</dbReference>
<dbReference type="RefSeq" id="WP_009537454.1">
    <property type="nucleotide sequence ID" value="NZ_JH414506.1"/>
</dbReference>
<gene>
    <name evidence="6" type="primary">nadK</name>
    <name evidence="7" type="ORF">HMPREF9624_01735</name>
</gene>
<dbReference type="InterPro" id="IPR002504">
    <property type="entry name" value="NADK"/>
</dbReference>
<comment type="function">
    <text evidence="6">Involved in the regulation of the intracellular balance of NAD and NADP, and is a key enzyme in the biosynthesis of NADP. Catalyzes specifically the phosphorylation on 2'-hydroxyl of the adenosine moiety of NAD to yield NADP.</text>
</comment>
<keyword evidence="3 6" id="KW-0521">NADP</keyword>
<evidence type="ECO:0000256" key="3">
    <source>
        <dbReference type="ARBA" id="ARBA00022857"/>
    </source>
</evidence>
<name>G9WRL9_9FIRM</name>
<dbReference type="Pfam" id="PF01513">
    <property type="entry name" value="NAD_kinase"/>
    <property type="match status" value="1"/>
</dbReference>
<evidence type="ECO:0000313" key="7">
    <source>
        <dbReference type="EMBL" id="EHL13959.1"/>
    </source>
</evidence>
<evidence type="ECO:0000256" key="1">
    <source>
        <dbReference type="ARBA" id="ARBA00022679"/>
    </source>
</evidence>
<keyword evidence="6" id="KW-0963">Cytoplasm</keyword>
<evidence type="ECO:0000256" key="5">
    <source>
        <dbReference type="ARBA" id="ARBA00047925"/>
    </source>
</evidence>
<feature type="binding site" evidence="6">
    <location>
        <begin position="132"/>
        <end position="133"/>
    </location>
    <ligand>
        <name>NAD(+)</name>
        <dbReference type="ChEBI" id="CHEBI:57540"/>
    </ligand>
</feature>
<protein>
    <recommendedName>
        <fullName evidence="6">NAD kinase</fullName>
        <ecNumber evidence="6">2.7.1.23</ecNumber>
    </recommendedName>
    <alternativeName>
        <fullName evidence="6">ATP-dependent NAD kinase</fullName>
    </alternativeName>
</protein>
<keyword evidence="2 6" id="KW-0418">Kinase</keyword>